<protein>
    <submittedName>
        <fullName evidence="5">Uncharacterized protein</fullName>
    </submittedName>
</protein>
<dbReference type="CDD" id="cd02440">
    <property type="entry name" value="AdoMet_MTases"/>
    <property type="match status" value="1"/>
</dbReference>
<proteinExistence type="inferred from homology"/>
<dbReference type="PROSITE" id="PS51682">
    <property type="entry name" value="SAM_OMT_I"/>
    <property type="match status" value="1"/>
</dbReference>
<dbReference type="InterPro" id="IPR029063">
    <property type="entry name" value="SAM-dependent_MTases_sf"/>
</dbReference>
<name>A0A067ST21_GALM3</name>
<keyword evidence="2" id="KW-0808">Transferase</keyword>
<dbReference type="PANTHER" id="PTHR10509">
    <property type="entry name" value="O-METHYLTRANSFERASE-RELATED"/>
    <property type="match status" value="1"/>
</dbReference>
<comment type="similarity">
    <text evidence="4">Belongs to the class I-like SAM-binding methyltransferase superfamily. Cation-dependent O-methyltransferase family.</text>
</comment>
<dbReference type="InterPro" id="IPR002935">
    <property type="entry name" value="SAM_O-MeTrfase"/>
</dbReference>
<dbReference type="EMBL" id="KL142384">
    <property type="protein sequence ID" value="KDR74016.1"/>
    <property type="molecule type" value="Genomic_DNA"/>
</dbReference>
<evidence type="ECO:0000313" key="5">
    <source>
        <dbReference type="EMBL" id="KDR74016.1"/>
    </source>
</evidence>
<evidence type="ECO:0000256" key="1">
    <source>
        <dbReference type="ARBA" id="ARBA00022603"/>
    </source>
</evidence>
<evidence type="ECO:0000256" key="2">
    <source>
        <dbReference type="ARBA" id="ARBA00022679"/>
    </source>
</evidence>
<dbReference type="GO" id="GO:0008757">
    <property type="term" value="F:S-adenosylmethionine-dependent methyltransferase activity"/>
    <property type="evidence" value="ECO:0007669"/>
    <property type="project" value="TreeGrafter"/>
</dbReference>
<dbReference type="GO" id="GO:0032259">
    <property type="term" value="P:methylation"/>
    <property type="evidence" value="ECO:0007669"/>
    <property type="project" value="UniProtKB-KW"/>
</dbReference>
<gene>
    <name evidence="5" type="ORF">GALMADRAFT_71333</name>
</gene>
<dbReference type="STRING" id="685588.A0A067ST21"/>
<keyword evidence="3" id="KW-0949">S-adenosyl-L-methionine</keyword>
<dbReference type="GO" id="GO:0008171">
    <property type="term" value="F:O-methyltransferase activity"/>
    <property type="evidence" value="ECO:0007669"/>
    <property type="project" value="InterPro"/>
</dbReference>
<keyword evidence="1" id="KW-0489">Methyltransferase</keyword>
<keyword evidence="6" id="KW-1185">Reference proteome</keyword>
<evidence type="ECO:0000256" key="3">
    <source>
        <dbReference type="ARBA" id="ARBA00022691"/>
    </source>
</evidence>
<dbReference type="InterPro" id="IPR050362">
    <property type="entry name" value="Cation-dep_OMT"/>
</dbReference>
<accession>A0A067ST21</accession>
<dbReference type="Gene3D" id="3.40.50.150">
    <property type="entry name" value="Vaccinia Virus protein VP39"/>
    <property type="match status" value="1"/>
</dbReference>
<sequence length="223" mass="24273">MTQIFTHEDWIRSDKYHNSYLIPQDDILDAVVENSTKQGLPPIAVSTAQGKLLNLLAKTIGAKRVLEVGTLGGYSAILFARALPDDGQVVTLELSPENAKIAEENIKTAGQAHKVTIIVGPGADSIVKLHPEPPFDIAFIDADKENNLLYFTEAKRLVRSGGIIIVDNVVWEGAPADPEHVESSTEGIRRLLEGIKNDKDVEATTIATVGEKGYDGFLYALRK</sequence>
<organism evidence="5 6">
    <name type="scientific">Galerina marginata (strain CBS 339.88)</name>
    <dbReference type="NCBI Taxonomy" id="685588"/>
    <lineage>
        <taxon>Eukaryota</taxon>
        <taxon>Fungi</taxon>
        <taxon>Dikarya</taxon>
        <taxon>Basidiomycota</taxon>
        <taxon>Agaricomycotina</taxon>
        <taxon>Agaricomycetes</taxon>
        <taxon>Agaricomycetidae</taxon>
        <taxon>Agaricales</taxon>
        <taxon>Agaricineae</taxon>
        <taxon>Strophariaceae</taxon>
        <taxon>Galerina</taxon>
    </lineage>
</organism>
<dbReference type="SUPFAM" id="SSF53335">
    <property type="entry name" value="S-adenosyl-L-methionine-dependent methyltransferases"/>
    <property type="match status" value="1"/>
</dbReference>
<dbReference type="AlphaFoldDB" id="A0A067ST21"/>
<reference evidence="6" key="1">
    <citation type="journal article" date="2014" name="Proc. Natl. Acad. Sci. U.S.A.">
        <title>Extensive sampling of basidiomycete genomes demonstrates inadequacy of the white-rot/brown-rot paradigm for wood decay fungi.</title>
        <authorList>
            <person name="Riley R."/>
            <person name="Salamov A.A."/>
            <person name="Brown D.W."/>
            <person name="Nagy L.G."/>
            <person name="Floudas D."/>
            <person name="Held B.W."/>
            <person name="Levasseur A."/>
            <person name="Lombard V."/>
            <person name="Morin E."/>
            <person name="Otillar R."/>
            <person name="Lindquist E.A."/>
            <person name="Sun H."/>
            <person name="LaButti K.M."/>
            <person name="Schmutz J."/>
            <person name="Jabbour D."/>
            <person name="Luo H."/>
            <person name="Baker S.E."/>
            <person name="Pisabarro A.G."/>
            <person name="Walton J.D."/>
            <person name="Blanchette R.A."/>
            <person name="Henrissat B."/>
            <person name="Martin F."/>
            <person name="Cullen D."/>
            <person name="Hibbett D.S."/>
            <person name="Grigoriev I.V."/>
        </authorList>
    </citation>
    <scope>NUCLEOTIDE SEQUENCE [LARGE SCALE GENOMIC DNA]</scope>
    <source>
        <strain evidence="6">CBS 339.88</strain>
    </source>
</reference>
<dbReference type="Pfam" id="PF01596">
    <property type="entry name" value="Methyltransf_3"/>
    <property type="match status" value="1"/>
</dbReference>
<dbReference type="Proteomes" id="UP000027222">
    <property type="component" value="Unassembled WGS sequence"/>
</dbReference>
<dbReference type="HOGENOM" id="CLU_067676_8_0_1"/>
<evidence type="ECO:0000313" key="6">
    <source>
        <dbReference type="Proteomes" id="UP000027222"/>
    </source>
</evidence>
<dbReference type="PANTHER" id="PTHR10509:SF14">
    <property type="entry name" value="CAFFEOYL-COA O-METHYLTRANSFERASE 3-RELATED"/>
    <property type="match status" value="1"/>
</dbReference>
<dbReference type="OrthoDB" id="10251242at2759"/>
<evidence type="ECO:0000256" key="4">
    <source>
        <dbReference type="ARBA" id="ARBA00023453"/>
    </source>
</evidence>